<gene>
    <name evidence="3" type="ORF">PVVCY_0902470</name>
</gene>
<evidence type="ECO:0000313" key="3">
    <source>
        <dbReference type="EMBL" id="VEV56437.1"/>
    </source>
</evidence>
<sequence length="839" mass="98528">MLKGTQNIQIKKPIGNELLMGIKKMENELKKRNEEFEELSNNYREIYGLYVMTKKNLDESSNNFQGKVWKLESVIKGKDNEYMNLKANFQEVLEEKNKLEEDIEEYEKAIYEINENLTSLKEAHMDELKEIQEEISNLYLEIEKSKEQLDTMQEECEDLRKLNHDKSNTIDSLSKEIDALKEEKKQRENEMELIISCQNKVKMEMEYMNKEKDKLKEDEDKFLMEKKHFEIYKQQLEEEKKKIEKKNEELGKEKDRQENNMKNIVIKYNNLQKKVDDLSEDNSNKDTCIKENQNKINLLNDENSVLKNEVTTLNSKMQELKNELDSEQKKNTELMENVDNKTNEVSQRDSIIQILYSKLKEQENENLIFQNENISLKNHSKKLNTILENRKKEMDHIENGLCDKLSKLIIKRKIRDKDDLCFEGHPQSMLLKILWDGYVDICKNVLRSRDTYLFTQNRNHKFISVYDTDLFLDITQESKNKCSISYKSETRGIFFVNDDESKNMIYVGPFSKYSGYNVSVCKKSNNLELTSKAKNSYIFEEMCTTKKGTKLILIKEKESGKYFGGLHNNFYFEKQKQKQNGVDKSYYNDAVNKLIDYMSNDKEENASMVLKKCNSEVKIEEGSVQVENAEKVEQVEKVENAETVEESEESEESELVDGTKEMNEENKTSDNKIEDENVHKYNIAKDMLLLSNSNCNSTTDNDSNGYFYMNNKFGCQEGGNNDEDFDENNSSLKKYIGNNNLYNYTNISMHKCYIANTPCFNNTVLTLTENKDEAILFEVFNYEQIVEHDSIKYASECILQFLLNFKKTSSQDLSTVCSNKNSNFISLNDEDWNILPAYM</sequence>
<evidence type="ECO:0000256" key="1">
    <source>
        <dbReference type="SAM" id="Coils"/>
    </source>
</evidence>
<dbReference type="PANTHER" id="PTHR43941">
    <property type="entry name" value="STRUCTURAL MAINTENANCE OF CHROMOSOMES PROTEIN 2"/>
    <property type="match status" value="1"/>
</dbReference>
<name>A0A449BSI1_PLAVN</name>
<dbReference type="KEGG" id="pvv:PVVCY_0902470"/>
<protein>
    <submittedName>
        <fullName evidence="3">Autophagy-related protein 23, putative</fullName>
    </submittedName>
</protein>
<feature type="coiled-coil region" evidence="1">
    <location>
        <begin position="19"/>
        <end position="46"/>
    </location>
</feature>
<dbReference type="AlphaFoldDB" id="A0A449BSI1"/>
<dbReference type="Proteomes" id="UP000290582">
    <property type="component" value="Chromosome PVVCY_09"/>
</dbReference>
<proteinExistence type="predicted"/>
<dbReference type="RefSeq" id="XP_037490446.1">
    <property type="nucleotide sequence ID" value="XM_037634339.1"/>
</dbReference>
<feature type="compositionally biased region" description="Acidic residues" evidence="2">
    <location>
        <begin position="642"/>
        <end position="655"/>
    </location>
</feature>
<evidence type="ECO:0000313" key="4">
    <source>
        <dbReference type="Proteomes" id="UP000290582"/>
    </source>
</evidence>
<organism evidence="3 4">
    <name type="scientific">Plasmodium vinckei vinckei</name>
    <dbReference type="NCBI Taxonomy" id="54757"/>
    <lineage>
        <taxon>Eukaryota</taxon>
        <taxon>Sar</taxon>
        <taxon>Alveolata</taxon>
        <taxon>Apicomplexa</taxon>
        <taxon>Aconoidasida</taxon>
        <taxon>Haemosporida</taxon>
        <taxon>Plasmodiidae</taxon>
        <taxon>Plasmodium</taxon>
        <taxon>Plasmodium (Vinckeia)</taxon>
    </lineage>
</organism>
<feature type="region of interest" description="Disordered" evidence="2">
    <location>
        <begin position="636"/>
        <end position="674"/>
    </location>
</feature>
<keyword evidence="1" id="KW-0175">Coiled coil</keyword>
<feature type="compositionally biased region" description="Basic and acidic residues" evidence="2">
    <location>
        <begin position="657"/>
        <end position="674"/>
    </location>
</feature>
<dbReference type="EMBL" id="LR215065">
    <property type="protein sequence ID" value="VEV56437.1"/>
    <property type="molecule type" value="Genomic_DNA"/>
</dbReference>
<dbReference type="OrthoDB" id="371583at2759"/>
<dbReference type="PANTHER" id="PTHR43941:SF1">
    <property type="entry name" value="STRUCTURAL MAINTENANCE OF CHROMOSOMES PROTEIN 2"/>
    <property type="match status" value="1"/>
</dbReference>
<dbReference type="GeneID" id="19961141"/>
<dbReference type="VEuPathDB" id="PlasmoDB:PVVCY_0902470"/>
<reference evidence="3 4" key="1">
    <citation type="submission" date="2019-01" db="EMBL/GenBank/DDBJ databases">
        <authorList>
            <person name="Ramaprasad A."/>
        </authorList>
    </citation>
    <scope>NUCLEOTIDE SEQUENCE [LARGE SCALE GENOMIC DNA]</scope>
</reference>
<dbReference type="Gene3D" id="1.10.287.1490">
    <property type="match status" value="1"/>
</dbReference>
<feature type="coiled-coil region" evidence="1">
    <location>
        <begin position="75"/>
        <end position="379"/>
    </location>
</feature>
<evidence type="ECO:0000256" key="2">
    <source>
        <dbReference type="SAM" id="MobiDB-lite"/>
    </source>
</evidence>
<accession>A0A449BSI1</accession>